<accession>A0A835HQN2</accession>
<dbReference type="SMART" id="SM00717">
    <property type="entry name" value="SANT"/>
    <property type="match status" value="1"/>
</dbReference>
<dbReference type="InterPro" id="IPR017930">
    <property type="entry name" value="Myb_dom"/>
</dbReference>
<comment type="caution">
    <text evidence="4">The sequence shown here is derived from an EMBL/GenBank/DDBJ whole genome shotgun (WGS) entry which is preliminary data.</text>
</comment>
<feature type="domain" description="Myb-like" evidence="2">
    <location>
        <begin position="198"/>
        <end position="251"/>
    </location>
</feature>
<feature type="compositionally biased region" description="Polar residues" evidence="1">
    <location>
        <begin position="403"/>
        <end position="413"/>
    </location>
</feature>
<dbReference type="CDD" id="cd11660">
    <property type="entry name" value="SANT_TRF"/>
    <property type="match status" value="1"/>
</dbReference>
<evidence type="ECO:0000313" key="5">
    <source>
        <dbReference type="Proteomes" id="UP000631114"/>
    </source>
</evidence>
<feature type="compositionally biased region" description="Polar residues" evidence="1">
    <location>
        <begin position="541"/>
        <end position="550"/>
    </location>
</feature>
<feature type="region of interest" description="Disordered" evidence="1">
    <location>
        <begin position="400"/>
        <end position="437"/>
    </location>
</feature>
<dbReference type="SUPFAM" id="SSF46689">
    <property type="entry name" value="Homeodomain-like"/>
    <property type="match status" value="1"/>
</dbReference>
<protein>
    <recommendedName>
        <fullName evidence="6">Homeodomain-like superfamily protein</fullName>
    </recommendedName>
</protein>
<dbReference type="Pfam" id="PF00249">
    <property type="entry name" value="Myb_DNA-binding"/>
    <property type="match status" value="1"/>
</dbReference>
<proteinExistence type="predicted"/>
<evidence type="ECO:0000259" key="2">
    <source>
        <dbReference type="PROSITE" id="PS50090"/>
    </source>
</evidence>
<reference evidence="4 5" key="1">
    <citation type="submission" date="2020-10" db="EMBL/GenBank/DDBJ databases">
        <title>The Coptis chinensis genome and diversification of protoberbering-type alkaloids.</title>
        <authorList>
            <person name="Wang B."/>
            <person name="Shu S."/>
            <person name="Song C."/>
            <person name="Liu Y."/>
        </authorList>
    </citation>
    <scope>NUCLEOTIDE SEQUENCE [LARGE SCALE GENOMIC DNA]</scope>
    <source>
        <strain evidence="4">HL-2020</strain>
        <tissue evidence="4">Leaf</tissue>
    </source>
</reference>
<evidence type="ECO:0000313" key="4">
    <source>
        <dbReference type="EMBL" id="KAF9603126.1"/>
    </source>
</evidence>
<dbReference type="OrthoDB" id="608866at2759"/>
<evidence type="ECO:0000256" key="1">
    <source>
        <dbReference type="SAM" id="MobiDB-lite"/>
    </source>
</evidence>
<feature type="compositionally biased region" description="Polar residues" evidence="1">
    <location>
        <begin position="503"/>
        <end position="517"/>
    </location>
</feature>
<dbReference type="PANTHER" id="PTHR47206:SF1">
    <property type="entry name" value="HOMEODOMAIN-LIKE SUPERFAMILY PROTEIN"/>
    <property type="match status" value="1"/>
</dbReference>
<evidence type="ECO:0008006" key="6">
    <source>
        <dbReference type="Google" id="ProtNLM"/>
    </source>
</evidence>
<dbReference type="Proteomes" id="UP000631114">
    <property type="component" value="Unassembled WGS sequence"/>
</dbReference>
<dbReference type="PROSITE" id="PS51294">
    <property type="entry name" value="HTH_MYB"/>
    <property type="match status" value="1"/>
</dbReference>
<dbReference type="EMBL" id="JADFTS010000006">
    <property type="protein sequence ID" value="KAF9603126.1"/>
    <property type="molecule type" value="Genomic_DNA"/>
</dbReference>
<name>A0A835HQN2_9MAGN</name>
<feature type="region of interest" description="Disordered" evidence="1">
    <location>
        <begin position="449"/>
        <end position="550"/>
    </location>
</feature>
<keyword evidence="5" id="KW-1185">Reference proteome</keyword>
<feature type="compositionally biased region" description="Basic and acidic residues" evidence="1">
    <location>
        <begin position="469"/>
        <end position="479"/>
    </location>
</feature>
<organism evidence="4 5">
    <name type="scientific">Coptis chinensis</name>
    <dbReference type="NCBI Taxonomy" id="261450"/>
    <lineage>
        <taxon>Eukaryota</taxon>
        <taxon>Viridiplantae</taxon>
        <taxon>Streptophyta</taxon>
        <taxon>Embryophyta</taxon>
        <taxon>Tracheophyta</taxon>
        <taxon>Spermatophyta</taxon>
        <taxon>Magnoliopsida</taxon>
        <taxon>Ranunculales</taxon>
        <taxon>Ranunculaceae</taxon>
        <taxon>Coptidoideae</taxon>
        <taxon>Coptis</taxon>
    </lineage>
</organism>
<feature type="compositionally biased region" description="Polar residues" evidence="1">
    <location>
        <begin position="424"/>
        <end position="437"/>
    </location>
</feature>
<gene>
    <name evidence="4" type="ORF">IFM89_033962</name>
</gene>
<dbReference type="PROSITE" id="PS50090">
    <property type="entry name" value="MYB_LIKE"/>
    <property type="match status" value="1"/>
</dbReference>
<feature type="domain" description="HTH myb-type" evidence="3">
    <location>
        <begin position="200"/>
        <end position="255"/>
    </location>
</feature>
<dbReference type="InterPro" id="IPR001005">
    <property type="entry name" value="SANT/Myb"/>
</dbReference>
<dbReference type="PANTHER" id="PTHR47206">
    <property type="entry name" value="HOMEODOMAIN-LIKE SUPERFAMILY PROTEIN"/>
    <property type="match status" value="1"/>
</dbReference>
<evidence type="ECO:0000259" key="3">
    <source>
        <dbReference type="PROSITE" id="PS51294"/>
    </source>
</evidence>
<sequence length="550" mass="57748">MAETRKKNKISISEEDISLLLPKYSAATIITLLQEISKFLTDKKIDWNEIVKKTLTGITNAREYQMVWRHLAYRDTLLENVDNAAELLEDDSDLESELEAFPPVSGEALVEAAACVKVLLGSDLPSDSSPLNRAIVEAPLTINIPNGQACGAVSDNPEPASTQGKNITIPVSVQRQSVPTSTSIESLEGNGSAAGCLPARRKRKPWTEEEDLELIAAVQKCGERNWANILKGDFKGDRTASQLSQRWTIIRKRQASLNSGGAGNPANPQLTEAQLATRQAVSHALNMPSAACSVGASVPGIPSSSASVPSVPEDISPGSQIQQAPHNKLTALASGARIAPPSAAASLLKAAQSKSALHIRPGSGSLIKTSLPGATSLAGSRPNVHYIRPGQALSSALYCSPRPSIQQPGSGQQDHGIPTRPQLVASSGPLSTSSSNCMSQQVMPVSSSSTALSGVDEGKSPNAIVASKEGPKSDVEMKDVGAANVPNEFGPGQTEFSNPEVLTENQTTPVESLNHSQKVGAGENKQLPGVKPESSDELKTATCSTAMDVD</sequence>
<dbReference type="AlphaFoldDB" id="A0A835HQN2"/>
<dbReference type="Gene3D" id="1.10.10.60">
    <property type="entry name" value="Homeodomain-like"/>
    <property type="match status" value="1"/>
</dbReference>
<dbReference type="InterPro" id="IPR009057">
    <property type="entry name" value="Homeodomain-like_sf"/>
</dbReference>